<evidence type="ECO:0000256" key="2">
    <source>
        <dbReference type="ARBA" id="ARBA00022475"/>
    </source>
</evidence>
<comment type="caution">
    <text evidence="10">The sequence shown here is derived from an EMBL/GenBank/DDBJ whole genome shotgun (WGS) entry which is preliminary data.</text>
</comment>
<dbReference type="EMBL" id="JAGUCN010000045">
    <property type="protein sequence ID" value="MBS2213995.1"/>
    <property type="molecule type" value="Genomic_DNA"/>
</dbReference>
<dbReference type="InterPro" id="IPR038731">
    <property type="entry name" value="RgtA/B/C-like"/>
</dbReference>
<protein>
    <submittedName>
        <fullName evidence="10">Glycosyltransferase family 39 protein</fullName>
    </submittedName>
</protein>
<proteinExistence type="predicted"/>
<evidence type="ECO:0000256" key="1">
    <source>
        <dbReference type="ARBA" id="ARBA00004651"/>
    </source>
</evidence>
<dbReference type="PANTHER" id="PTHR33908">
    <property type="entry name" value="MANNOSYLTRANSFERASE YKCB-RELATED"/>
    <property type="match status" value="1"/>
</dbReference>
<keyword evidence="6 8" id="KW-1133">Transmembrane helix</keyword>
<feature type="transmembrane region" description="Helical" evidence="8">
    <location>
        <begin position="290"/>
        <end position="310"/>
    </location>
</feature>
<organism evidence="10 11">
    <name type="scientific">Carboxylicivirga mesophila</name>
    <dbReference type="NCBI Taxonomy" id="1166478"/>
    <lineage>
        <taxon>Bacteria</taxon>
        <taxon>Pseudomonadati</taxon>
        <taxon>Bacteroidota</taxon>
        <taxon>Bacteroidia</taxon>
        <taxon>Marinilabiliales</taxon>
        <taxon>Marinilabiliaceae</taxon>
        <taxon>Carboxylicivirga</taxon>
    </lineage>
</organism>
<evidence type="ECO:0000256" key="4">
    <source>
        <dbReference type="ARBA" id="ARBA00022679"/>
    </source>
</evidence>
<dbReference type="PANTHER" id="PTHR33908:SF11">
    <property type="entry name" value="MEMBRANE PROTEIN"/>
    <property type="match status" value="1"/>
</dbReference>
<keyword evidence="2" id="KW-1003">Cell membrane</keyword>
<keyword evidence="4" id="KW-0808">Transferase</keyword>
<dbReference type="Proteomes" id="UP000721861">
    <property type="component" value="Unassembled WGS sequence"/>
</dbReference>
<feature type="transmembrane region" description="Helical" evidence="8">
    <location>
        <begin position="100"/>
        <end position="120"/>
    </location>
</feature>
<feature type="domain" description="Glycosyltransferase RgtA/B/C/D-like" evidence="9">
    <location>
        <begin position="51"/>
        <end position="208"/>
    </location>
</feature>
<keyword evidence="5 8" id="KW-0812">Transmembrane</keyword>
<comment type="subcellular location">
    <subcellularLocation>
        <location evidence="1">Cell membrane</location>
        <topology evidence="1">Multi-pass membrane protein</topology>
    </subcellularLocation>
</comment>
<sequence length="510" mass="58830">MKRKDTILLLLLVLTKFILQYALIDATYDLHRDEFLHLDQANHLAWGYHSVPPLTSWLSWVIKLLGNGVFWVKFFPALFGALTLVVVWRSIGYLGGDLRAKLLGGFGVLFSVLLRLNTLYQPNSFDILSWTVVFYCLIRYLKDEQTRYLYALAVALALGFLNKYNMVFLMLGLLPALLLSSQRTLFLRRELYLAGGLALVLVMPNLIWQYQNGFPVIHHMNELAATQLVNVKRFTFLSTQPLFFTGSLFVILAGLWALWFYQPFNKLRSLFWTIIIVLSLYTWLKAKDYYAIGLYPIYIALGAVYVSSWLRQRWGQVVYVLLLASPVFYFAYTYDVLYPNKTPEYIVANHSRYQEMGVLRWEDGKDHELPQDFADMLGWHELAQKLDRVYAGLDHPASTLVLCDNYGQAGAVNFYGREGIRAASFNADYVNWFELDQPYTQLIRVITASVVEEEFKETAQYFNVAYVADSIANPYAREFGTSICVFQGTAADINAIIQQEVEERQLSRQW</sequence>
<keyword evidence="11" id="KW-1185">Reference proteome</keyword>
<evidence type="ECO:0000256" key="3">
    <source>
        <dbReference type="ARBA" id="ARBA00022676"/>
    </source>
</evidence>
<feature type="transmembrane region" description="Helical" evidence="8">
    <location>
        <begin position="68"/>
        <end position="88"/>
    </location>
</feature>
<dbReference type="RefSeq" id="WP_212231943.1">
    <property type="nucleotide sequence ID" value="NZ_JAGUCN010000045.1"/>
</dbReference>
<feature type="transmembrane region" description="Helical" evidence="8">
    <location>
        <begin position="191"/>
        <end position="210"/>
    </location>
</feature>
<dbReference type="InterPro" id="IPR050297">
    <property type="entry name" value="LipidA_mod_glycosyltrf_83"/>
</dbReference>
<evidence type="ECO:0000256" key="8">
    <source>
        <dbReference type="SAM" id="Phobius"/>
    </source>
</evidence>
<gene>
    <name evidence="10" type="ORF">KEM09_21480</name>
</gene>
<evidence type="ECO:0000256" key="7">
    <source>
        <dbReference type="ARBA" id="ARBA00023136"/>
    </source>
</evidence>
<evidence type="ECO:0000313" key="11">
    <source>
        <dbReference type="Proteomes" id="UP000721861"/>
    </source>
</evidence>
<dbReference type="Pfam" id="PF13231">
    <property type="entry name" value="PMT_2"/>
    <property type="match status" value="1"/>
</dbReference>
<accession>A0ABS5KG70</accession>
<feature type="transmembrane region" description="Helical" evidence="8">
    <location>
        <begin position="267"/>
        <end position="284"/>
    </location>
</feature>
<keyword evidence="7 8" id="KW-0472">Membrane</keyword>
<evidence type="ECO:0000313" key="10">
    <source>
        <dbReference type="EMBL" id="MBS2213995.1"/>
    </source>
</evidence>
<evidence type="ECO:0000259" key="9">
    <source>
        <dbReference type="Pfam" id="PF13231"/>
    </source>
</evidence>
<reference evidence="10 11" key="1">
    <citation type="journal article" date="2014" name="Int. J. Syst. Evol. Microbiol.">
        <title>Carboxylicivirga gen. nov. in the family Marinilabiliaceae with two novel species, Carboxylicivirga mesophila sp. nov. and Carboxylicivirga taeanensis sp. nov., and reclassification of Cytophaga fermentans as Saccharicrinis fermentans gen. nov., comb. nov.</title>
        <authorList>
            <person name="Yang S.H."/>
            <person name="Seo H.S."/>
            <person name="Woo J.H."/>
            <person name="Oh H.M."/>
            <person name="Jang H."/>
            <person name="Lee J.H."/>
            <person name="Kim S.J."/>
            <person name="Kwon K.K."/>
        </authorList>
    </citation>
    <scope>NUCLEOTIDE SEQUENCE [LARGE SCALE GENOMIC DNA]</scope>
    <source>
        <strain evidence="10 11">JCM 18290</strain>
    </source>
</reference>
<evidence type="ECO:0000256" key="5">
    <source>
        <dbReference type="ARBA" id="ARBA00022692"/>
    </source>
</evidence>
<keyword evidence="3" id="KW-0328">Glycosyltransferase</keyword>
<feature type="transmembrane region" description="Helical" evidence="8">
    <location>
        <begin position="242"/>
        <end position="260"/>
    </location>
</feature>
<evidence type="ECO:0000256" key="6">
    <source>
        <dbReference type="ARBA" id="ARBA00022989"/>
    </source>
</evidence>
<feature type="transmembrane region" description="Helical" evidence="8">
    <location>
        <begin position="148"/>
        <end position="179"/>
    </location>
</feature>
<feature type="transmembrane region" description="Helical" evidence="8">
    <location>
        <begin position="317"/>
        <end position="334"/>
    </location>
</feature>
<name>A0ABS5KG70_9BACT</name>